<keyword evidence="3" id="KW-1185">Reference proteome</keyword>
<dbReference type="GeneID" id="103371486"/>
<dbReference type="Pfam" id="PF04749">
    <property type="entry name" value="PLAC8"/>
    <property type="match status" value="1"/>
</dbReference>
<evidence type="ECO:0000256" key="1">
    <source>
        <dbReference type="ARBA" id="ARBA00009024"/>
    </source>
</evidence>
<reference evidence="2" key="1">
    <citation type="submission" date="2023-09" db="UniProtKB">
        <authorList>
            <consortium name="Ensembl"/>
        </authorList>
    </citation>
    <scope>IDENTIFICATION</scope>
</reference>
<evidence type="ECO:0000313" key="3">
    <source>
        <dbReference type="Proteomes" id="UP000694891"/>
    </source>
</evidence>
<dbReference type="RefSeq" id="XP_008299051.1">
    <property type="nucleotide sequence ID" value="XM_008300829.1"/>
</dbReference>
<dbReference type="NCBIfam" id="TIGR01571">
    <property type="entry name" value="A_thal_Cys_rich"/>
    <property type="match status" value="1"/>
</dbReference>
<dbReference type="InterPro" id="IPR006461">
    <property type="entry name" value="PLAC_motif_containing"/>
</dbReference>
<dbReference type="AlphaFoldDB" id="A0A3B5B3Y2"/>
<name>A0A3B5B3Y2_9TELE</name>
<comment type="similarity">
    <text evidence="1">Belongs to the cornifelin family.</text>
</comment>
<organism evidence="2">
    <name type="scientific">Stegastes partitus</name>
    <name type="common">bicolor damselfish</name>
    <dbReference type="NCBI Taxonomy" id="144197"/>
    <lineage>
        <taxon>Eukaryota</taxon>
        <taxon>Metazoa</taxon>
        <taxon>Chordata</taxon>
        <taxon>Craniata</taxon>
        <taxon>Vertebrata</taxon>
        <taxon>Euteleostomi</taxon>
        <taxon>Actinopterygii</taxon>
        <taxon>Neopterygii</taxon>
        <taxon>Teleostei</taxon>
        <taxon>Neoteleostei</taxon>
        <taxon>Acanthomorphata</taxon>
        <taxon>Ovalentaria</taxon>
        <taxon>Pomacentridae</taxon>
        <taxon>Stegastes</taxon>
    </lineage>
</organism>
<dbReference type="Proteomes" id="UP000694891">
    <property type="component" value="Unplaced"/>
</dbReference>
<evidence type="ECO:0000313" key="4">
    <source>
        <dbReference type="RefSeq" id="XP_008299051.1"/>
    </source>
</evidence>
<protein>
    <submittedName>
        <fullName evidence="2">Placenta associated 8</fullName>
    </submittedName>
    <submittedName>
        <fullName evidence="4">Placenta-specific gene 8 protein</fullName>
    </submittedName>
</protein>
<dbReference type="GeneTree" id="ENSGT00940000157329"/>
<accession>A0A3B5B3Y2</accession>
<proteinExistence type="inferred from homology"/>
<dbReference type="PANTHER" id="PTHR15907">
    <property type="entry name" value="DUF614 FAMILY PROTEIN-RELATED"/>
    <property type="match status" value="1"/>
</dbReference>
<sequence>MPVTNQPGRYELADFQSGMFQCHHDIKICLLGSFCVSCLGCIIASDMDECCLCGMDMAIRSVYRTRYNIKGSMCNDCVAMSCCRPCTLCQLKRDIDLRKQQNIF</sequence>
<gene>
    <name evidence="4" type="primary">plac8</name>
</gene>
<reference evidence="4" key="2">
    <citation type="submission" date="2025-04" db="UniProtKB">
        <authorList>
            <consortium name="RefSeq"/>
        </authorList>
    </citation>
    <scope>IDENTIFICATION</scope>
</reference>
<dbReference type="OrthoDB" id="1045822at2759"/>
<dbReference type="STRING" id="144197.ENSSPAP00000028293"/>
<evidence type="ECO:0000313" key="2">
    <source>
        <dbReference type="Ensembl" id="ENSSPAP00000028293.1"/>
    </source>
</evidence>
<dbReference type="Ensembl" id="ENSSPAT00000028753.1">
    <property type="protein sequence ID" value="ENSSPAP00000028293.1"/>
    <property type="gene ID" value="ENSSPAG00000021299.1"/>
</dbReference>